<name>M7NXU5_9BACT</name>
<dbReference type="eggNOG" id="COG2244">
    <property type="taxonomic scope" value="Bacteria"/>
</dbReference>
<keyword evidence="1" id="KW-1133">Transmembrane helix</keyword>
<keyword evidence="1" id="KW-0472">Membrane</keyword>
<feature type="transmembrane region" description="Helical" evidence="1">
    <location>
        <begin position="38"/>
        <end position="56"/>
    </location>
</feature>
<keyword evidence="1" id="KW-0812">Transmembrane</keyword>
<feature type="transmembrane region" description="Helical" evidence="1">
    <location>
        <begin position="62"/>
        <end position="85"/>
    </location>
</feature>
<comment type="caution">
    <text evidence="2">The sequence shown here is derived from an EMBL/GenBank/DDBJ whole genome shotgun (WGS) entry which is preliminary data.</text>
</comment>
<dbReference type="Proteomes" id="UP000011910">
    <property type="component" value="Unassembled WGS sequence"/>
</dbReference>
<sequence length="167" mass="18257">MGVYGSVSLMIGLSLARSGWASLSFRLSPAVRQLLRPFAWYGLTTFLASASSLLIMKTDSVMVTQMLGLDANAIYTTVFFMAVIIEMPRRILSQISTPLLSQAFERRDMGLAQRIYQKTSINLFLVGALLYVGIVCNLPALFFADAAGGGLSHRQLRGGDHWPGQAH</sequence>
<proteinExistence type="predicted"/>
<organism evidence="2 3">
    <name type="scientific">Cesiribacter andamanensis AMV16</name>
    <dbReference type="NCBI Taxonomy" id="1279009"/>
    <lineage>
        <taxon>Bacteria</taxon>
        <taxon>Pseudomonadati</taxon>
        <taxon>Bacteroidota</taxon>
        <taxon>Cytophagia</taxon>
        <taxon>Cytophagales</taxon>
        <taxon>Cesiribacteraceae</taxon>
        <taxon>Cesiribacter</taxon>
    </lineage>
</organism>
<gene>
    <name evidence="2" type="ORF">ADICEAN_01677</name>
</gene>
<evidence type="ECO:0000313" key="2">
    <source>
        <dbReference type="EMBL" id="EMR03199.1"/>
    </source>
</evidence>
<feature type="transmembrane region" description="Helical" evidence="1">
    <location>
        <begin position="123"/>
        <end position="144"/>
    </location>
</feature>
<evidence type="ECO:0008006" key="4">
    <source>
        <dbReference type="Google" id="ProtNLM"/>
    </source>
</evidence>
<dbReference type="EMBL" id="AODQ01000032">
    <property type="protein sequence ID" value="EMR03199.1"/>
    <property type="molecule type" value="Genomic_DNA"/>
</dbReference>
<evidence type="ECO:0000256" key="1">
    <source>
        <dbReference type="SAM" id="Phobius"/>
    </source>
</evidence>
<dbReference type="AlphaFoldDB" id="M7NXU5"/>
<accession>M7NXU5</accession>
<evidence type="ECO:0000313" key="3">
    <source>
        <dbReference type="Proteomes" id="UP000011910"/>
    </source>
</evidence>
<dbReference type="STRING" id="1279009.ADICEAN_01677"/>
<reference evidence="2 3" key="1">
    <citation type="journal article" date="2013" name="Genome Announc.">
        <title>Draft Genome Sequence of Cesiribacter andamanensis Strain AMV16T, Isolated from a Soil Sample from a Mud Volcano in the Andaman Islands, India.</title>
        <authorList>
            <person name="Shivaji S."/>
            <person name="Ara S."/>
            <person name="Begum Z."/>
            <person name="Srinivas T.N."/>
            <person name="Singh A."/>
            <person name="Kumar Pinnaka A."/>
        </authorList>
    </citation>
    <scope>NUCLEOTIDE SEQUENCE [LARGE SCALE GENOMIC DNA]</scope>
    <source>
        <strain evidence="2 3">AMV16</strain>
    </source>
</reference>
<protein>
    <recommendedName>
        <fullName evidence="4">Integral membrane protein MviN</fullName>
    </recommendedName>
</protein>
<keyword evidence="3" id="KW-1185">Reference proteome</keyword>